<evidence type="ECO:0000313" key="1">
    <source>
        <dbReference type="EMBL" id="KTD37311.1"/>
    </source>
</evidence>
<organism evidence="1 2">
    <name type="scientific">Legionella oakridgensis</name>
    <dbReference type="NCBI Taxonomy" id="29423"/>
    <lineage>
        <taxon>Bacteria</taxon>
        <taxon>Pseudomonadati</taxon>
        <taxon>Pseudomonadota</taxon>
        <taxon>Gammaproteobacteria</taxon>
        <taxon>Legionellales</taxon>
        <taxon>Legionellaceae</taxon>
        <taxon>Legionella</taxon>
    </lineage>
</organism>
<gene>
    <name evidence="1" type="ORF">Loak_2447</name>
</gene>
<dbReference type="InterPro" id="IPR014056">
    <property type="entry name" value="TypeIITA-like_toxin_pred"/>
</dbReference>
<comment type="caution">
    <text evidence="1">The sequence shown here is derived from an EMBL/GenBank/DDBJ whole genome shotgun (WGS) entry which is preliminary data.</text>
</comment>
<dbReference type="Proteomes" id="UP000054858">
    <property type="component" value="Unassembled WGS sequence"/>
</dbReference>
<protein>
    <submittedName>
        <fullName evidence="1">Addiction module killer protein</fullName>
    </submittedName>
</protein>
<accession>A0A0W0WYA5</accession>
<dbReference type="PANTHER" id="PTHR41791:SF1">
    <property type="entry name" value="SSL7039 PROTEIN"/>
    <property type="match status" value="1"/>
</dbReference>
<dbReference type="PIRSF" id="PIRSF028744">
    <property type="entry name" value="Addict_mod_HI1419"/>
    <property type="match status" value="1"/>
</dbReference>
<sequence>MAGVIKFGSGYRVYYSELDDVIVLLLCAGDKKSQSSDIKQAKEYLKDYLKGENHD</sequence>
<dbReference type="EMBL" id="LNYP01000031">
    <property type="protein sequence ID" value="KTD37311.1"/>
    <property type="molecule type" value="Genomic_DNA"/>
</dbReference>
<dbReference type="AlphaFoldDB" id="A0A0W0WYA5"/>
<dbReference type="PANTHER" id="PTHR41791">
    <property type="entry name" value="SSL7039 PROTEIN"/>
    <property type="match status" value="1"/>
</dbReference>
<name>A0A0W0WYA5_9GAMM</name>
<proteinExistence type="predicted"/>
<reference evidence="1 2" key="1">
    <citation type="submission" date="2015-11" db="EMBL/GenBank/DDBJ databases">
        <title>Genomic analysis of 38 Legionella species identifies large and diverse effector repertoires.</title>
        <authorList>
            <person name="Burstein D."/>
            <person name="Amaro F."/>
            <person name="Zusman T."/>
            <person name="Lifshitz Z."/>
            <person name="Cohen O."/>
            <person name="Gilbert J.A."/>
            <person name="Pupko T."/>
            <person name="Shuman H.A."/>
            <person name="Segal G."/>
        </authorList>
    </citation>
    <scope>NUCLEOTIDE SEQUENCE [LARGE SCALE GENOMIC DNA]</scope>
    <source>
        <strain evidence="1 2">Oak Ridge-10</strain>
    </source>
</reference>
<dbReference type="PATRIC" id="fig|29423.5.peg.2571"/>
<evidence type="ECO:0000313" key="2">
    <source>
        <dbReference type="Proteomes" id="UP000054858"/>
    </source>
</evidence>